<organism evidence="2 3">
    <name type="scientific">Pseudolabrys taiwanensis</name>
    <dbReference type="NCBI Taxonomy" id="331696"/>
    <lineage>
        <taxon>Bacteria</taxon>
        <taxon>Pseudomonadati</taxon>
        <taxon>Pseudomonadota</taxon>
        <taxon>Alphaproteobacteria</taxon>
        <taxon>Hyphomicrobiales</taxon>
        <taxon>Xanthobacteraceae</taxon>
        <taxon>Pseudolabrys</taxon>
    </lineage>
</organism>
<dbReference type="GO" id="GO:0016787">
    <property type="term" value="F:hydrolase activity"/>
    <property type="evidence" value="ECO:0007669"/>
    <property type="project" value="UniProtKB-KW"/>
</dbReference>
<dbReference type="OrthoDB" id="9787933at2"/>
<protein>
    <submittedName>
        <fullName evidence="2">Dienelactone hydrolase family protein</fullName>
    </submittedName>
</protein>
<keyword evidence="2" id="KW-0378">Hydrolase</keyword>
<accession>A0A346A334</accession>
<evidence type="ECO:0000313" key="3">
    <source>
        <dbReference type="Proteomes" id="UP000254889"/>
    </source>
</evidence>
<dbReference type="PANTHER" id="PTHR22946:SF4">
    <property type="entry name" value="ESTERASE FRSA"/>
    <property type="match status" value="1"/>
</dbReference>
<dbReference type="Proteomes" id="UP000254889">
    <property type="component" value="Chromosome"/>
</dbReference>
<proteinExistence type="predicted"/>
<dbReference type="InterPro" id="IPR002925">
    <property type="entry name" value="Dienelactn_hydro"/>
</dbReference>
<dbReference type="InterPro" id="IPR029058">
    <property type="entry name" value="AB_hydrolase_fold"/>
</dbReference>
<dbReference type="EMBL" id="CP031417">
    <property type="protein sequence ID" value="AXK83581.1"/>
    <property type="molecule type" value="Genomic_DNA"/>
</dbReference>
<dbReference type="InterPro" id="IPR050261">
    <property type="entry name" value="FrsA_esterase"/>
</dbReference>
<dbReference type="SUPFAM" id="SSF53474">
    <property type="entry name" value="alpha/beta-Hydrolases"/>
    <property type="match status" value="1"/>
</dbReference>
<evidence type="ECO:0000313" key="2">
    <source>
        <dbReference type="EMBL" id="AXK83581.1"/>
    </source>
</evidence>
<dbReference type="RefSeq" id="WP_115693960.1">
    <property type="nucleotide sequence ID" value="NZ_CP031417.1"/>
</dbReference>
<sequence length="243" mass="25808">MTVEWIEYRAGGIVGRGALVYDEHTSGERPLLLMAPNWLGVSNEAIERAAAIAGNKYVAFVADMYGEGKVPDSPPEAMSLANAVRADAPERRRRIVAALETLRAESSKRAIGDLKRQAAAGFCFGGGNVLELARSGADIQAAICLHGDLLTPLPAKPGDIKAAICVMHGAKDPVVPKSDRDAFEAEMEAADAKWQMLVFGGLLHSFCEIESDVPGIACYDPGAARQSYAMLDAFATAAFEGKL</sequence>
<evidence type="ECO:0000259" key="1">
    <source>
        <dbReference type="Pfam" id="PF01738"/>
    </source>
</evidence>
<dbReference type="Gene3D" id="3.40.50.1820">
    <property type="entry name" value="alpha/beta hydrolase"/>
    <property type="match status" value="1"/>
</dbReference>
<feature type="domain" description="Dienelactone hydrolase" evidence="1">
    <location>
        <begin position="22"/>
        <end position="234"/>
    </location>
</feature>
<dbReference type="AlphaFoldDB" id="A0A346A334"/>
<dbReference type="PANTHER" id="PTHR22946">
    <property type="entry name" value="DIENELACTONE HYDROLASE DOMAIN-CONTAINING PROTEIN-RELATED"/>
    <property type="match status" value="1"/>
</dbReference>
<gene>
    <name evidence="2" type="ORF">DW352_25475</name>
</gene>
<keyword evidence="3" id="KW-1185">Reference proteome</keyword>
<dbReference type="KEGG" id="ptaw:DW352_25475"/>
<reference evidence="2 3" key="1">
    <citation type="submission" date="2018-07" db="EMBL/GenBank/DDBJ databases">
        <authorList>
            <person name="Quirk P.G."/>
            <person name="Krulwich T.A."/>
        </authorList>
    </citation>
    <scope>NUCLEOTIDE SEQUENCE [LARGE SCALE GENOMIC DNA]</scope>
    <source>
        <strain evidence="2 3">CC-BB4</strain>
    </source>
</reference>
<dbReference type="Pfam" id="PF01738">
    <property type="entry name" value="DLH"/>
    <property type="match status" value="1"/>
</dbReference>
<name>A0A346A334_9HYPH</name>